<sequence>MHKSELLKIIASMKKADERLYYPDGDQAAFWRKVRESPMYRDEIAELRAAGQAHRNTPIPELTYSLFTSFAKTGSRQDYERVYFQRRQILNTAVLLSLLEPEQEEHLKLVCEILWSVCGEYTWCLPAHLSETGVMETIDLFCAETGFALSEIRFLLGDRLPALLQARVKDEVYMRLIALYLTSGPYQWETVSQHGSAVCAGSIGAAALLLVKDKETLTDILIKVESVLECYLQGFSDDGACLEGPGSRNYDFGYFVYYADLLRRRSRGMLDWFQLNKLSSMAKLQQEWILGGRSAPHDHYSCWAPALRNLIWRREEEEMQVWATLSQYLPDVHHLL</sequence>
<organism evidence="1 2">
    <name type="scientific">Paenibacillus tianjinensis</name>
    <dbReference type="NCBI Taxonomy" id="2810347"/>
    <lineage>
        <taxon>Bacteria</taxon>
        <taxon>Bacillati</taxon>
        <taxon>Bacillota</taxon>
        <taxon>Bacilli</taxon>
        <taxon>Bacillales</taxon>
        <taxon>Paenibacillaceae</taxon>
        <taxon>Paenibacillus</taxon>
    </lineage>
</organism>
<dbReference type="Proteomes" id="UP000663452">
    <property type="component" value="Chromosome"/>
</dbReference>
<dbReference type="RefSeq" id="WP_206100963.1">
    <property type="nucleotide sequence ID" value="NZ_CP070969.1"/>
</dbReference>
<protein>
    <recommendedName>
        <fullName evidence="3">Lanthionine synthetase C-like protein</fullName>
    </recommendedName>
</protein>
<accession>A0ABX7L6G6</accession>
<evidence type="ECO:0000313" key="2">
    <source>
        <dbReference type="Proteomes" id="UP000663452"/>
    </source>
</evidence>
<evidence type="ECO:0008006" key="3">
    <source>
        <dbReference type="Google" id="ProtNLM"/>
    </source>
</evidence>
<reference evidence="1 2" key="1">
    <citation type="submission" date="2021-02" db="EMBL/GenBank/DDBJ databases">
        <title>Paenibacillus tianjinensis sp. nov.</title>
        <authorList>
            <person name="Liu H."/>
        </authorList>
    </citation>
    <scope>NUCLEOTIDE SEQUENCE [LARGE SCALE GENOMIC DNA]</scope>
    <source>
        <strain evidence="1 2">TB2019</strain>
    </source>
</reference>
<dbReference type="InterPro" id="IPR008929">
    <property type="entry name" value="Chondroitin_lyas"/>
</dbReference>
<gene>
    <name evidence="1" type="ORF">JRJ22_18845</name>
</gene>
<dbReference type="Gene3D" id="1.50.10.100">
    <property type="entry name" value="Chondroitin AC/alginate lyase"/>
    <property type="match status" value="1"/>
</dbReference>
<proteinExistence type="predicted"/>
<dbReference type="EMBL" id="CP070969">
    <property type="protein sequence ID" value="QSF43326.1"/>
    <property type="molecule type" value="Genomic_DNA"/>
</dbReference>
<keyword evidence="2" id="KW-1185">Reference proteome</keyword>
<name>A0ABX7L6G6_9BACL</name>
<dbReference type="SUPFAM" id="SSF48230">
    <property type="entry name" value="Chondroitin AC/alginate lyase"/>
    <property type="match status" value="1"/>
</dbReference>
<evidence type="ECO:0000313" key="1">
    <source>
        <dbReference type="EMBL" id="QSF43326.1"/>
    </source>
</evidence>